<feature type="compositionally biased region" description="Polar residues" evidence="8">
    <location>
        <begin position="94"/>
        <end position="103"/>
    </location>
</feature>
<reference evidence="11 12" key="1">
    <citation type="submission" date="2021-02" db="EMBL/GenBank/DDBJ databases">
        <title>Complete genome of Desulfoluna sp. strain ASN36.</title>
        <authorList>
            <person name="Takahashi A."/>
            <person name="Kojima H."/>
            <person name="Fukui M."/>
        </authorList>
    </citation>
    <scope>NUCLEOTIDE SEQUENCE [LARGE SCALE GENOMIC DNA]</scope>
    <source>
        <strain evidence="11 12">ASN36</strain>
    </source>
</reference>
<dbReference type="InterPro" id="IPR006665">
    <property type="entry name" value="OmpA-like"/>
</dbReference>
<protein>
    <submittedName>
        <fullName evidence="11">Chemotaxis protein MotB</fullName>
    </submittedName>
</protein>
<dbReference type="Proteomes" id="UP001320148">
    <property type="component" value="Chromosome"/>
</dbReference>
<dbReference type="RefSeq" id="WP_236888556.1">
    <property type="nucleotide sequence ID" value="NZ_AP024488.1"/>
</dbReference>
<evidence type="ECO:0000256" key="3">
    <source>
        <dbReference type="ARBA" id="ARBA00022475"/>
    </source>
</evidence>
<dbReference type="Pfam" id="PF00691">
    <property type="entry name" value="OmpA"/>
    <property type="match status" value="1"/>
</dbReference>
<proteinExistence type="inferred from homology"/>
<dbReference type="CDD" id="cd07185">
    <property type="entry name" value="OmpA_C-like"/>
    <property type="match status" value="1"/>
</dbReference>
<evidence type="ECO:0000313" key="12">
    <source>
        <dbReference type="Proteomes" id="UP001320148"/>
    </source>
</evidence>
<organism evidence="11 12">
    <name type="scientific">Desulfoluna limicola</name>
    <dbReference type="NCBI Taxonomy" id="2810562"/>
    <lineage>
        <taxon>Bacteria</taxon>
        <taxon>Pseudomonadati</taxon>
        <taxon>Thermodesulfobacteriota</taxon>
        <taxon>Desulfobacteria</taxon>
        <taxon>Desulfobacterales</taxon>
        <taxon>Desulfolunaceae</taxon>
        <taxon>Desulfoluna</taxon>
    </lineage>
</organism>
<evidence type="ECO:0000256" key="1">
    <source>
        <dbReference type="ARBA" id="ARBA00004162"/>
    </source>
</evidence>
<dbReference type="PANTHER" id="PTHR30329:SF21">
    <property type="entry name" value="LIPOPROTEIN YIAD-RELATED"/>
    <property type="match status" value="1"/>
</dbReference>
<evidence type="ECO:0000259" key="10">
    <source>
        <dbReference type="PROSITE" id="PS51123"/>
    </source>
</evidence>
<dbReference type="Gene3D" id="3.30.1330.60">
    <property type="entry name" value="OmpA-like domain"/>
    <property type="match status" value="1"/>
</dbReference>
<evidence type="ECO:0000313" key="11">
    <source>
        <dbReference type="EMBL" id="BCS97133.1"/>
    </source>
</evidence>
<dbReference type="InterPro" id="IPR050330">
    <property type="entry name" value="Bact_OuterMem_StrucFunc"/>
</dbReference>
<keyword evidence="6 7" id="KW-0472">Membrane</keyword>
<evidence type="ECO:0000256" key="4">
    <source>
        <dbReference type="ARBA" id="ARBA00022692"/>
    </source>
</evidence>
<dbReference type="PROSITE" id="PS51123">
    <property type="entry name" value="OMPA_2"/>
    <property type="match status" value="1"/>
</dbReference>
<feature type="region of interest" description="Disordered" evidence="8">
    <location>
        <begin position="84"/>
        <end position="105"/>
    </location>
</feature>
<keyword evidence="4 9" id="KW-0812">Transmembrane</keyword>
<keyword evidence="3" id="KW-1003">Cell membrane</keyword>
<dbReference type="InterPro" id="IPR036737">
    <property type="entry name" value="OmpA-like_sf"/>
</dbReference>
<keyword evidence="5 9" id="KW-1133">Transmembrane helix</keyword>
<feature type="region of interest" description="Disordered" evidence="8">
    <location>
        <begin position="1"/>
        <end position="32"/>
    </location>
</feature>
<dbReference type="Pfam" id="PF13677">
    <property type="entry name" value="MotB_plug"/>
    <property type="match status" value="1"/>
</dbReference>
<name>A0ABM7PJ84_9BACT</name>
<dbReference type="PRINTS" id="PR01023">
    <property type="entry name" value="NAFLGMOTY"/>
</dbReference>
<dbReference type="EMBL" id="AP024488">
    <property type="protein sequence ID" value="BCS97133.1"/>
    <property type="molecule type" value="Genomic_DNA"/>
</dbReference>
<accession>A0ABM7PJ84</accession>
<dbReference type="PANTHER" id="PTHR30329">
    <property type="entry name" value="STATOR ELEMENT OF FLAGELLAR MOTOR COMPLEX"/>
    <property type="match status" value="1"/>
</dbReference>
<dbReference type="InterPro" id="IPR025713">
    <property type="entry name" value="MotB-like_N_dom"/>
</dbReference>
<keyword evidence="12" id="KW-1185">Reference proteome</keyword>
<evidence type="ECO:0000256" key="7">
    <source>
        <dbReference type="PROSITE-ProRule" id="PRU00473"/>
    </source>
</evidence>
<evidence type="ECO:0000256" key="8">
    <source>
        <dbReference type="SAM" id="MobiDB-lite"/>
    </source>
</evidence>
<evidence type="ECO:0000256" key="2">
    <source>
        <dbReference type="ARBA" id="ARBA00008914"/>
    </source>
</evidence>
<gene>
    <name evidence="11" type="ORF">DSLASN_27650</name>
</gene>
<evidence type="ECO:0000256" key="5">
    <source>
        <dbReference type="ARBA" id="ARBA00022989"/>
    </source>
</evidence>
<evidence type="ECO:0000256" key="6">
    <source>
        <dbReference type="ARBA" id="ARBA00023136"/>
    </source>
</evidence>
<dbReference type="SUPFAM" id="SSF103088">
    <property type="entry name" value="OmpA-like"/>
    <property type="match status" value="1"/>
</dbReference>
<comment type="similarity">
    <text evidence="2">Belongs to the MotB family.</text>
</comment>
<evidence type="ECO:0000256" key="9">
    <source>
        <dbReference type="SAM" id="Phobius"/>
    </source>
</evidence>
<sequence>MADENNSGTMDDEAVPALKPPASIGGDDDEKGGAPEWMATFADLVTLLMCFFVLLFAMSTIQEETFKELVQSLKSALGVQEVPETGTREGLRMNSDSDSSEPQNHAVDELGGMVQKEMEEIVSDVRELIMFNKLGGQVRVEETEDGAVITIADMVIFGPGESRLSEDGRIIMEKVAMVLAQFHYPVTVSGHTDAMPMHSQGEDSNWELSTGRATSVVRFLISMGIDPTQLKAQGFAHYRPVADNMTPEGRAKNRRVEITYERTYIARSLGGGLYR</sequence>
<feature type="domain" description="OmpA-like" evidence="10">
    <location>
        <begin position="144"/>
        <end position="264"/>
    </location>
</feature>
<comment type="subcellular location">
    <subcellularLocation>
        <location evidence="1">Cell membrane</location>
        <topology evidence="1">Single-pass membrane protein</topology>
    </subcellularLocation>
</comment>
<feature type="transmembrane region" description="Helical" evidence="9">
    <location>
        <begin position="37"/>
        <end position="57"/>
    </location>
</feature>